<protein>
    <recommendedName>
        <fullName evidence="5">2-oxoglutarate-dependent ethylene/succinate-forming enzyme</fullName>
        <ecNumber evidence="4">1.13.12.19</ecNumber>
        <ecNumber evidence="3">1.14.20.7</ecNumber>
    </recommendedName>
    <alternativeName>
        <fullName evidence="7">2-oxoglutarate dioxygenase (ethylene-forming)</fullName>
    </alternativeName>
    <alternativeName>
        <fullName evidence="8">2-oxoglutarate/L-arginine monooxygenase/decarboxylase (succinate-forming)</fullName>
    </alternativeName>
</protein>
<dbReference type="EC" id="1.13.12.19" evidence="4"/>
<feature type="domain" description="Fe2OG dioxygenase" evidence="12">
    <location>
        <begin position="174"/>
        <end position="279"/>
    </location>
</feature>
<comment type="catalytic activity">
    <reaction evidence="9">
        <text>2-oxoglutarate + O2 + 2 H(+) = ethene + 3 CO2 + H2O</text>
        <dbReference type="Rhea" id="RHEA:31523"/>
        <dbReference type="ChEBI" id="CHEBI:15377"/>
        <dbReference type="ChEBI" id="CHEBI:15378"/>
        <dbReference type="ChEBI" id="CHEBI:15379"/>
        <dbReference type="ChEBI" id="CHEBI:16526"/>
        <dbReference type="ChEBI" id="CHEBI:16810"/>
        <dbReference type="ChEBI" id="CHEBI:18153"/>
        <dbReference type="EC" id="1.13.12.19"/>
    </reaction>
</comment>
<evidence type="ECO:0000259" key="12">
    <source>
        <dbReference type="PROSITE" id="PS51471"/>
    </source>
</evidence>
<keyword evidence="11" id="KW-0408">Iron</keyword>
<evidence type="ECO:0000256" key="6">
    <source>
        <dbReference type="ARBA" id="ARBA00022666"/>
    </source>
</evidence>
<dbReference type="InterPro" id="IPR005123">
    <property type="entry name" value="Oxoglu/Fe-dep_dioxygenase_dom"/>
</dbReference>
<proteinExistence type="inferred from homology"/>
<dbReference type="GO" id="GO:0046872">
    <property type="term" value="F:metal ion binding"/>
    <property type="evidence" value="ECO:0007669"/>
    <property type="project" value="UniProtKB-KW"/>
</dbReference>
<sequence length="319" mass="35104">MHFDEIPVIDIGSTLNDDPAARKATAAEVRDACMGAGFFLASGHGVPESLIDKQFDWARRFFELPVAVKQNYAVGTLPGHRGWEPLGAQVLDADALPDHKESLYTGIHYPHGHPNVMAGLAGYSPSVRVAELPGFGEQMDAYVLAMRDLGMRIVRLLALSLDLEEDYFDPMFEEPMGTLRLLRYPPQPADSPSNQFGAGAHTDWEAVTLLAQDDAGGLEVRNPDGEWIPAPPTPGTFVVNLGDMIPRWTNGYYRSNLHRVINRQGTDRVRYSIPFFFGPNYHARIECVPSLAGKPPLGEFTPCTVGEHVAEMYARTQAG</sequence>
<reference evidence="13 14" key="1">
    <citation type="submission" date="2024-02" db="EMBL/GenBank/DDBJ databases">
        <title>Genome analysis and characterization of Microbaculum marinisediminis sp. nov., isolated from marine sediment.</title>
        <authorList>
            <person name="Du Z.-J."/>
            <person name="Ye Y.-Q."/>
            <person name="Zhang Z.-R."/>
            <person name="Yuan S.-M."/>
            <person name="Zhang X.-Y."/>
        </authorList>
    </citation>
    <scope>NUCLEOTIDE SEQUENCE [LARGE SCALE GENOMIC DNA]</scope>
    <source>
        <strain evidence="13 14">SDUM1044001</strain>
    </source>
</reference>
<gene>
    <name evidence="13" type="ORF">V3328_20065</name>
</gene>
<comment type="pathway">
    <text evidence="2">Alkene biosynthesis; ethylene biosynthesis via 2-oxoglutarate.</text>
</comment>
<comment type="cofactor">
    <cofactor evidence="1">
        <name>Fe(2+)</name>
        <dbReference type="ChEBI" id="CHEBI:29033"/>
    </cofactor>
</comment>
<evidence type="ECO:0000313" key="13">
    <source>
        <dbReference type="EMBL" id="MEJ8573795.1"/>
    </source>
</evidence>
<evidence type="ECO:0000256" key="7">
    <source>
        <dbReference type="ARBA" id="ARBA00031011"/>
    </source>
</evidence>
<evidence type="ECO:0000256" key="1">
    <source>
        <dbReference type="ARBA" id="ARBA00001954"/>
    </source>
</evidence>
<dbReference type="Pfam" id="PF14226">
    <property type="entry name" value="DIOX_N"/>
    <property type="match status" value="1"/>
</dbReference>
<evidence type="ECO:0000256" key="2">
    <source>
        <dbReference type="ARBA" id="ARBA00004767"/>
    </source>
</evidence>
<evidence type="ECO:0000313" key="14">
    <source>
        <dbReference type="Proteomes" id="UP001378188"/>
    </source>
</evidence>
<dbReference type="InterPro" id="IPR044861">
    <property type="entry name" value="IPNS-like_FE2OG_OXY"/>
</dbReference>
<evidence type="ECO:0000256" key="11">
    <source>
        <dbReference type="RuleBase" id="RU003682"/>
    </source>
</evidence>
<keyword evidence="11" id="KW-0560">Oxidoreductase</keyword>
<dbReference type="PROSITE" id="PS51471">
    <property type="entry name" value="FE2OG_OXY"/>
    <property type="match status" value="1"/>
</dbReference>
<dbReference type="GO" id="GO:0102276">
    <property type="term" value="F:2-oxoglutarate oxygenase/decarboxylase (ethylene-forming) activity"/>
    <property type="evidence" value="ECO:0007669"/>
    <property type="project" value="UniProtKB-EC"/>
</dbReference>
<dbReference type="InterPro" id="IPR050231">
    <property type="entry name" value="Iron_ascorbate_oxido_reductase"/>
</dbReference>
<comment type="similarity">
    <text evidence="11">Belongs to the iron/ascorbate-dependent oxidoreductase family.</text>
</comment>
<dbReference type="PRINTS" id="PR00682">
    <property type="entry name" value="IPNSYNTHASE"/>
</dbReference>
<comment type="catalytic activity">
    <reaction evidence="10">
        <text>L-arginine + 2-oxoglutarate + O2 = guanidine + L-glutamate 5-semialdehyde + succinate + CO2</text>
        <dbReference type="Rhea" id="RHEA:31535"/>
        <dbReference type="ChEBI" id="CHEBI:15379"/>
        <dbReference type="ChEBI" id="CHEBI:16526"/>
        <dbReference type="ChEBI" id="CHEBI:16810"/>
        <dbReference type="ChEBI" id="CHEBI:30031"/>
        <dbReference type="ChEBI" id="CHEBI:30087"/>
        <dbReference type="ChEBI" id="CHEBI:32682"/>
        <dbReference type="ChEBI" id="CHEBI:58066"/>
        <dbReference type="EC" id="1.14.20.7"/>
    </reaction>
</comment>
<dbReference type="InterPro" id="IPR027443">
    <property type="entry name" value="IPNS-like_sf"/>
</dbReference>
<dbReference type="EMBL" id="JAZHOF010000008">
    <property type="protein sequence ID" value="MEJ8573795.1"/>
    <property type="molecule type" value="Genomic_DNA"/>
</dbReference>
<dbReference type="Pfam" id="PF03171">
    <property type="entry name" value="2OG-FeII_Oxy"/>
    <property type="match status" value="1"/>
</dbReference>
<organism evidence="13 14">
    <name type="scientific">Microbaculum marinum</name>
    <dbReference type="NCBI Taxonomy" id="1764581"/>
    <lineage>
        <taxon>Bacteria</taxon>
        <taxon>Pseudomonadati</taxon>
        <taxon>Pseudomonadota</taxon>
        <taxon>Alphaproteobacteria</taxon>
        <taxon>Hyphomicrobiales</taxon>
        <taxon>Tepidamorphaceae</taxon>
        <taxon>Microbaculum</taxon>
    </lineage>
</organism>
<dbReference type="SUPFAM" id="SSF51197">
    <property type="entry name" value="Clavaminate synthase-like"/>
    <property type="match status" value="1"/>
</dbReference>
<keyword evidence="6" id="KW-0266">Ethylene biosynthesis</keyword>
<evidence type="ECO:0000256" key="9">
    <source>
        <dbReference type="ARBA" id="ARBA00047725"/>
    </source>
</evidence>
<evidence type="ECO:0000256" key="3">
    <source>
        <dbReference type="ARBA" id="ARBA00012293"/>
    </source>
</evidence>
<dbReference type="AlphaFoldDB" id="A0AAW9RXY0"/>
<evidence type="ECO:0000256" key="5">
    <source>
        <dbReference type="ARBA" id="ARBA00019045"/>
    </source>
</evidence>
<name>A0AAW9RXY0_9HYPH</name>
<dbReference type="GO" id="GO:0009693">
    <property type="term" value="P:ethylene biosynthetic process"/>
    <property type="evidence" value="ECO:0007669"/>
    <property type="project" value="UniProtKB-KW"/>
</dbReference>
<dbReference type="Proteomes" id="UP001378188">
    <property type="component" value="Unassembled WGS sequence"/>
</dbReference>
<evidence type="ECO:0000256" key="4">
    <source>
        <dbReference type="ARBA" id="ARBA00012531"/>
    </source>
</evidence>
<evidence type="ECO:0000256" key="10">
    <source>
        <dbReference type="ARBA" id="ARBA00049359"/>
    </source>
</evidence>
<accession>A0AAW9RXY0</accession>
<dbReference type="RefSeq" id="WP_340331489.1">
    <property type="nucleotide sequence ID" value="NZ_JAZHOF010000008.1"/>
</dbReference>
<dbReference type="EC" id="1.14.20.7" evidence="3"/>
<comment type="caution">
    <text evidence="13">The sequence shown here is derived from an EMBL/GenBank/DDBJ whole genome shotgun (WGS) entry which is preliminary data.</text>
</comment>
<evidence type="ECO:0000256" key="8">
    <source>
        <dbReference type="ARBA" id="ARBA00031282"/>
    </source>
</evidence>
<dbReference type="Gene3D" id="2.60.120.330">
    <property type="entry name" value="B-lactam Antibiotic, Isopenicillin N Synthase, Chain"/>
    <property type="match status" value="1"/>
</dbReference>
<keyword evidence="11" id="KW-0479">Metal-binding</keyword>
<keyword evidence="14" id="KW-1185">Reference proteome</keyword>
<dbReference type="PANTHER" id="PTHR47990">
    <property type="entry name" value="2-OXOGLUTARATE (2OG) AND FE(II)-DEPENDENT OXYGENASE SUPERFAMILY PROTEIN-RELATED"/>
    <property type="match status" value="1"/>
</dbReference>
<dbReference type="InterPro" id="IPR026992">
    <property type="entry name" value="DIOX_N"/>
</dbReference>